<dbReference type="SFLD" id="SFLDS00003">
    <property type="entry name" value="Haloacid_Dehalogenase"/>
    <property type="match status" value="1"/>
</dbReference>
<evidence type="ECO:0000313" key="2">
    <source>
        <dbReference type="Proteomes" id="UP000053235"/>
    </source>
</evidence>
<dbReference type="Gene3D" id="3.40.50.1000">
    <property type="entry name" value="HAD superfamily/HAD-like"/>
    <property type="match status" value="1"/>
</dbReference>
<dbReference type="Proteomes" id="UP000053235">
    <property type="component" value="Unassembled WGS sequence"/>
</dbReference>
<dbReference type="SFLD" id="SFLDG01129">
    <property type="entry name" value="C1.5:_HAD__Beta-PGM__Phosphata"/>
    <property type="match status" value="1"/>
</dbReference>
<accession>A0A0M6ZR14</accession>
<keyword evidence="2" id="KW-1185">Reference proteome</keyword>
<proteinExistence type="predicted"/>
<evidence type="ECO:0000313" key="1">
    <source>
        <dbReference type="EMBL" id="CTQ65219.1"/>
    </source>
</evidence>
<dbReference type="InterPro" id="IPR023198">
    <property type="entry name" value="PGP-like_dom2"/>
</dbReference>
<dbReference type="InterPro" id="IPR041492">
    <property type="entry name" value="HAD_2"/>
</dbReference>
<dbReference type="InterPro" id="IPR023214">
    <property type="entry name" value="HAD_sf"/>
</dbReference>
<dbReference type="PANTHER" id="PTHR43611">
    <property type="entry name" value="ALPHA-D-GLUCOSE 1-PHOSPHATE PHOSPHATASE"/>
    <property type="match status" value="1"/>
</dbReference>
<dbReference type="AlphaFoldDB" id="A0A0M6ZR14"/>
<dbReference type="InterPro" id="IPR006439">
    <property type="entry name" value="HAD-SF_hydro_IA"/>
</dbReference>
<gene>
    <name evidence="1" type="ORF">LAX5112_00551</name>
</gene>
<dbReference type="OrthoDB" id="9807742at2"/>
<reference evidence="2" key="1">
    <citation type="submission" date="2015-07" db="EMBL/GenBank/DDBJ databases">
        <authorList>
            <person name="Rodrigo-Torres Lidia"/>
            <person name="Arahal R.David."/>
        </authorList>
    </citation>
    <scope>NUCLEOTIDE SEQUENCE [LARGE SCALE GENOMIC DNA]</scope>
    <source>
        <strain evidence="2">CECT 5112</strain>
    </source>
</reference>
<dbReference type="InterPro" id="IPR036412">
    <property type="entry name" value="HAD-like_sf"/>
</dbReference>
<name>A0A0M6ZR14_9HYPH</name>
<sequence>MASTITNVVFDIGNVLIEWNPENLYRKLIPNDDERHEFLTTVCTPDWNVQQDLGRTWTEAVEVLSREFPDKTALIRAYSDRWHEMVPGPISGAEALLTELKANKTPLYAITNFSSEKFVEAQVRFPFLKTSFLDIVVSAEERMLKPDVRIYQILIDRNDLAPEHCLFIDDSLANVETARQLGMTAHHFKNAAGLERELAALNLIVR</sequence>
<dbReference type="EMBL" id="CXWD01000002">
    <property type="protein sequence ID" value="CTQ65219.1"/>
    <property type="molecule type" value="Genomic_DNA"/>
</dbReference>
<organism evidence="1 2">
    <name type="scientific">Roseibium alexandrii</name>
    <dbReference type="NCBI Taxonomy" id="388408"/>
    <lineage>
        <taxon>Bacteria</taxon>
        <taxon>Pseudomonadati</taxon>
        <taxon>Pseudomonadota</taxon>
        <taxon>Alphaproteobacteria</taxon>
        <taxon>Hyphomicrobiales</taxon>
        <taxon>Stappiaceae</taxon>
        <taxon>Roseibium</taxon>
    </lineage>
</organism>
<protein>
    <submittedName>
        <fullName evidence="1">?-D-glucose-1-phosphatase</fullName>
    </submittedName>
</protein>
<dbReference type="STRING" id="388408.LAX5112_00551"/>
<dbReference type="Pfam" id="PF13419">
    <property type="entry name" value="HAD_2"/>
    <property type="match status" value="1"/>
</dbReference>
<dbReference type="PANTHER" id="PTHR43611:SF3">
    <property type="entry name" value="FLAVIN MONONUCLEOTIDE HYDROLASE 1, CHLOROPLATIC"/>
    <property type="match status" value="1"/>
</dbReference>
<dbReference type="SUPFAM" id="SSF56784">
    <property type="entry name" value="HAD-like"/>
    <property type="match status" value="1"/>
</dbReference>
<dbReference type="CDD" id="cd02603">
    <property type="entry name" value="HAD_sEH-N_like"/>
    <property type="match status" value="1"/>
</dbReference>
<dbReference type="NCBIfam" id="TIGR01509">
    <property type="entry name" value="HAD-SF-IA-v3"/>
    <property type="match status" value="1"/>
</dbReference>
<dbReference type="PRINTS" id="PR00413">
    <property type="entry name" value="HADHALOGNASE"/>
</dbReference>
<dbReference type="RefSeq" id="WP_055670489.1">
    <property type="nucleotide sequence ID" value="NZ_CXWD01000002.1"/>
</dbReference>
<dbReference type="Gene3D" id="1.10.150.240">
    <property type="entry name" value="Putative phosphatase, domain 2"/>
    <property type="match status" value="1"/>
</dbReference>